<gene>
    <name evidence="2" type="ORF">A3A03_02340</name>
</gene>
<reference evidence="2 3" key="1">
    <citation type="journal article" date="2016" name="Nat. Commun.">
        <title>Thousands of microbial genomes shed light on interconnected biogeochemical processes in an aquifer system.</title>
        <authorList>
            <person name="Anantharaman K."/>
            <person name="Brown C.T."/>
            <person name="Hug L.A."/>
            <person name="Sharon I."/>
            <person name="Castelle C.J."/>
            <person name="Probst A.J."/>
            <person name="Thomas B.C."/>
            <person name="Singh A."/>
            <person name="Wilkins M.J."/>
            <person name="Karaoz U."/>
            <person name="Brodie E.L."/>
            <person name="Williams K.H."/>
            <person name="Hubbard S.S."/>
            <person name="Banfield J.F."/>
        </authorList>
    </citation>
    <scope>NUCLEOTIDE SEQUENCE [LARGE SCALE GENOMIC DNA]</scope>
</reference>
<protein>
    <recommendedName>
        <fullName evidence="4">2TM domain-containing protein</fullName>
    </recommendedName>
</protein>
<comment type="caution">
    <text evidence="2">The sequence shown here is derived from an EMBL/GenBank/DDBJ whole genome shotgun (WGS) entry which is preliminary data.</text>
</comment>
<dbReference type="Proteomes" id="UP000176629">
    <property type="component" value="Unassembled WGS sequence"/>
</dbReference>
<feature type="transmembrane region" description="Helical" evidence="1">
    <location>
        <begin position="60"/>
        <end position="79"/>
    </location>
</feature>
<feature type="transmembrane region" description="Helical" evidence="1">
    <location>
        <begin position="36"/>
        <end position="54"/>
    </location>
</feature>
<evidence type="ECO:0008006" key="4">
    <source>
        <dbReference type="Google" id="ProtNLM"/>
    </source>
</evidence>
<evidence type="ECO:0000256" key="1">
    <source>
        <dbReference type="SAM" id="Phobius"/>
    </source>
</evidence>
<dbReference type="STRING" id="1801773.A3A03_02340"/>
<organism evidence="2 3">
    <name type="scientific">Candidatus Nomurabacteria bacterium RIFCSPLOWO2_01_FULL_40_18</name>
    <dbReference type="NCBI Taxonomy" id="1801773"/>
    <lineage>
        <taxon>Bacteria</taxon>
        <taxon>Candidatus Nomuraibacteriota</taxon>
    </lineage>
</organism>
<accession>A0A1F6XK34</accession>
<keyword evidence="1" id="KW-0812">Transmembrane</keyword>
<dbReference type="AlphaFoldDB" id="A0A1F6XK34"/>
<sequence length="89" mass="10790">MEERIQNLEKEIEIIKERNSRVEEDKAWEISWVRRLFISISTYIIAGIWLIMIYDTFPFLKAFVPVAGYLLSTLSLPFIKKWWMKKHKI</sequence>
<keyword evidence="1" id="KW-0472">Membrane</keyword>
<evidence type="ECO:0000313" key="3">
    <source>
        <dbReference type="Proteomes" id="UP000176629"/>
    </source>
</evidence>
<keyword evidence="1" id="KW-1133">Transmembrane helix</keyword>
<dbReference type="EMBL" id="MFUX01000020">
    <property type="protein sequence ID" value="OGI94514.1"/>
    <property type="molecule type" value="Genomic_DNA"/>
</dbReference>
<proteinExistence type="predicted"/>
<name>A0A1F6XK34_9BACT</name>
<evidence type="ECO:0000313" key="2">
    <source>
        <dbReference type="EMBL" id="OGI94514.1"/>
    </source>
</evidence>